<proteinExistence type="predicted"/>
<dbReference type="CDD" id="cd07043">
    <property type="entry name" value="STAS_anti-anti-sigma_factors"/>
    <property type="match status" value="1"/>
</dbReference>
<keyword evidence="3" id="KW-1185">Reference proteome</keyword>
<dbReference type="InterPro" id="IPR002645">
    <property type="entry name" value="STAS_dom"/>
</dbReference>
<sequence>MIRCEGNTLVVQGAVTVNNVTALTQEGIALLDHEYMLVDLQQVIEVDSTVISMLFEWLREANKKNCHLEFIRLPASIESLVQLYGVNDIITPLSNPSKPES</sequence>
<dbReference type="RefSeq" id="WP_090698084.1">
    <property type="nucleotide sequence ID" value="NZ_FOSP01000007.1"/>
</dbReference>
<accession>A0A1I3ZSC4</accession>
<dbReference type="OrthoDB" id="8563468at2"/>
<reference evidence="3" key="1">
    <citation type="submission" date="2016-10" db="EMBL/GenBank/DDBJ databases">
        <authorList>
            <person name="Varghese N."/>
            <person name="Submissions S."/>
        </authorList>
    </citation>
    <scope>NUCLEOTIDE SEQUENCE [LARGE SCALE GENOMIC DNA]</scope>
    <source>
        <strain evidence="3">Nm69</strain>
    </source>
</reference>
<gene>
    <name evidence="2" type="ORF">SAMN05216302_100720</name>
</gene>
<evidence type="ECO:0000313" key="2">
    <source>
        <dbReference type="EMBL" id="SFK46576.1"/>
    </source>
</evidence>
<dbReference type="SUPFAM" id="SSF52091">
    <property type="entry name" value="SpoIIaa-like"/>
    <property type="match status" value="1"/>
</dbReference>
<feature type="domain" description="STAS" evidence="1">
    <location>
        <begin position="9"/>
        <end position="101"/>
    </location>
</feature>
<organism evidence="2 3">
    <name type="scientific">Nitrosomonas aestuarii</name>
    <dbReference type="NCBI Taxonomy" id="52441"/>
    <lineage>
        <taxon>Bacteria</taxon>
        <taxon>Pseudomonadati</taxon>
        <taxon>Pseudomonadota</taxon>
        <taxon>Betaproteobacteria</taxon>
        <taxon>Nitrosomonadales</taxon>
        <taxon>Nitrosomonadaceae</taxon>
        <taxon>Nitrosomonas</taxon>
    </lineage>
</organism>
<dbReference type="Proteomes" id="UP000199533">
    <property type="component" value="Unassembled WGS sequence"/>
</dbReference>
<dbReference type="STRING" id="52441.SAMN05216302_100720"/>
<evidence type="ECO:0000313" key="3">
    <source>
        <dbReference type="Proteomes" id="UP000199533"/>
    </source>
</evidence>
<dbReference type="PROSITE" id="PS50801">
    <property type="entry name" value="STAS"/>
    <property type="match status" value="1"/>
</dbReference>
<dbReference type="InterPro" id="IPR036513">
    <property type="entry name" value="STAS_dom_sf"/>
</dbReference>
<dbReference type="InterPro" id="IPR058548">
    <property type="entry name" value="MlaB-like_STAS"/>
</dbReference>
<evidence type="ECO:0000259" key="1">
    <source>
        <dbReference type="PROSITE" id="PS50801"/>
    </source>
</evidence>
<dbReference type="AlphaFoldDB" id="A0A1I3ZSC4"/>
<protein>
    <submittedName>
        <fullName evidence="2">Phospholipid transport system transporter-binding protein</fullName>
    </submittedName>
</protein>
<dbReference type="Gene3D" id="3.30.750.24">
    <property type="entry name" value="STAS domain"/>
    <property type="match status" value="1"/>
</dbReference>
<dbReference type="Pfam" id="PF13466">
    <property type="entry name" value="STAS_2"/>
    <property type="match status" value="1"/>
</dbReference>
<dbReference type="EMBL" id="FOSP01000007">
    <property type="protein sequence ID" value="SFK46576.1"/>
    <property type="molecule type" value="Genomic_DNA"/>
</dbReference>
<name>A0A1I3ZSC4_9PROT</name>